<accession>A0A498KZT1</accession>
<proteinExistence type="predicted"/>
<sequence>MSLNFPKWIDKYEDMNLNKSIEYRDSSGAWKEDKYYRFYAISSELQQRGRIYRDELRKIGEWKTNSDGRIDSHLKENNQTFVERKSTVAFQTSNDEKKIEQLTKLTGVKIPIASTILTMHDPANYAVVDGRAFRALGAAEPRLLDPQNYPDYAEFMESFQDYNSGPEAYSFYMDVVRDIAQREGILPREVDMALWAFDKSRT</sequence>
<dbReference type="OrthoDB" id="275650at2157"/>
<reference evidence="1 2" key="1">
    <citation type="submission" date="2019-01" db="EMBL/GenBank/DDBJ databases">
        <title>Halorientalis sp. F13-25 a new haloarchaeum isolated from hypersaline water.</title>
        <authorList>
            <person name="Ana D.-V."/>
            <person name="Cristina S.-P."/>
            <person name="Antonio V."/>
        </authorList>
    </citation>
    <scope>NUCLEOTIDE SEQUENCE [LARGE SCALE GENOMIC DNA]</scope>
    <source>
        <strain evidence="1 2">F13-25</strain>
    </source>
</reference>
<evidence type="ECO:0000313" key="2">
    <source>
        <dbReference type="Proteomes" id="UP000289691"/>
    </source>
</evidence>
<dbReference type="EMBL" id="RDFA01000001">
    <property type="protein sequence ID" value="RXK51528.1"/>
    <property type="molecule type" value="Genomic_DNA"/>
</dbReference>
<name>A0A498KZT1_9EURY</name>
<keyword evidence="2" id="KW-1185">Reference proteome</keyword>
<dbReference type="Proteomes" id="UP000289691">
    <property type="component" value="Unassembled WGS sequence"/>
</dbReference>
<dbReference type="AlphaFoldDB" id="A0A498KZT1"/>
<gene>
    <name evidence="1" type="ORF">EAF64_02525</name>
</gene>
<organism evidence="1 2">
    <name type="scientific">Halorientalis pallida</name>
    <dbReference type="NCBI Taxonomy" id="2479928"/>
    <lineage>
        <taxon>Archaea</taxon>
        <taxon>Methanobacteriati</taxon>
        <taxon>Methanobacteriota</taxon>
        <taxon>Stenosarchaea group</taxon>
        <taxon>Halobacteria</taxon>
        <taxon>Halobacteriales</taxon>
        <taxon>Haloarculaceae</taxon>
        <taxon>Halorientalis</taxon>
    </lineage>
</organism>
<dbReference type="RefSeq" id="WP_129067391.1">
    <property type="nucleotide sequence ID" value="NZ_RDFA01000001.1"/>
</dbReference>
<comment type="caution">
    <text evidence="1">The sequence shown here is derived from an EMBL/GenBank/DDBJ whole genome shotgun (WGS) entry which is preliminary data.</text>
</comment>
<protein>
    <submittedName>
        <fullName evidence="1">Uncharacterized protein</fullName>
    </submittedName>
</protein>
<evidence type="ECO:0000313" key="1">
    <source>
        <dbReference type="EMBL" id="RXK51528.1"/>
    </source>
</evidence>